<dbReference type="RefSeq" id="WP_378969253.1">
    <property type="nucleotide sequence ID" value="NZ_JBHTBJ010000011.1"/>
</dbReference>
<gene>
    <name evidence="2" type="ORF">ACFQS1_17340</name>
</gene>
<keyword evidence="2" id="KW-0012">Acyltransferase</keyword>
<evidence type="ECO:0000313" key="3">
    <source>
        <dbReference type="Proteomes" id="UP001596548"/>
    </source>
</evidence>
<reference evidence="3" key="1">
    <citation type="journal article" date="2019" name="Int. J. Syst. Evol. Microbiol.">
        <title>The Global Catalogue of Microorganisms (GCM) 10K type strain sequencing project: providing services to taxonomists for standard genome sequencing and annotation.</title>
        <authorList>
            <consortium name="The Broad Institute Genomics Platform"/>
            <consortium name="The Broad Institute Genome Sequencing Center for Infectious Disease"/>
            <person name="Wu L."/>
            <person name="Ma J."/>
        </authorList>
    </citation>
    <scope>NUCLEOTIDE SEQUENCE [LARGE SCALE GENOMIC DNA]</scope>
    <source>
        <strain evidence="3">XZYJT-10</strain>
    </source>
</reference>
<dbReference type="InterPro" id="IPR000182">
    <property type="entry name" value="GNAT_dom"/>
</dbReference>
<name>A0ABW2HVE1_9ACTN</name>
<dbReference type="CDD" id="cd04301">
    <property type="entry name" value="NAT_SF"/>
    <property type="match status" value="1"/>
</dbReference>
<dbReference type="SUPFAM" id="SSF55729">
    <property type="entry name" value="Acyl-CoA N-acyltransferases (Nat)"/>
    <property type="match status" value="1"/>
</dbReference>
<dbReference type="EC" id="2.3.-.-" evidence="2"/>
<feature type="domain" description="N-acetyltransferase" evidence="1">
    <location>
        <begin position="7"/>
        <end position="172"/>
    </location>
</feature>
<dbReference type="Proteomes" id="UP001596548">
    <property type="component" value="Unassembled WGS sequence"/>
</dbReference>
<protein>
    <submittedName>
        <fullName evidence="2">GNAT family N-acetyltransferase</fullName>
        <ecNumber evidence="2">2.3.-.-</ecNumber>
    </submittedName>
</protein>
<dbReference type="PANTHER" id="PTHR43441">
    <property type="entry name" value="RIBOSOMAL-PROTEIN-SERINE ACETYLTRANSFERASE"/>
    <property type="match status" value="1"/>
</dbReference>
<accession>A0ABW2HVE1</accession>
<keyword evidence="2" id="KW-0808">Transferase</keyword>
<organism evidence="2 3">
    <name type="scientific">Paractinoplanes rhizophilus</name>
    <dbReference type="NCBI Taxonomy" id="1416877"/>
    <lineage>
        <taxon>Bacteria</taxon>
        <taxon>Bacillati</taxon>
        <taxon>Actinomycetota</taxon>
        <taxon>Actinomycetes</taxon>
        <taxon>Micromonosporales</taxon>
        <taxon>Micromonosporaceae</taxon>
        <taxon>Paractinoplanes</taxon>
    </lineage>
</organism>
<dbReference type="Gene3D" id="3.40.630.30">
    <property type="match status" value="1"/>
</dbReference>
<dbReference type="InterPro" id="IPR051908">
    <property type="entry name" value="Ribosomal_N-acetyltransferase"/>
</dbReference>
<dbReference type="PANTHER" id="PTHR43441:SF2">
    <property type="entry name" value="FAMILY ACETYLTRANSFERASE, PUTATIVE (AFU_ORTHOLOGUE AFUA_7G00850)-RELATED"/>
    <property type="match status" value="1"/>
</dbReference>
<keyword evidence="3" id="KW-1185">Reference proteome</keyword>
<dbReference type="Pfam" id="PF13302">
    <property type="entry name" value="Acetyltransf_3"/>
    <property type="match status" value="1"/>
</dbReference>
<sequence>MLRGRKIGLRARQQADVPVLHAELYDDVVTRSRADSRPWWPIAAGSPASPYAVGQPTADAACFSVVELGDEELAGEALLWGIDLHNRAAHLGMSLRPAFRGRGLGTDVVRVLCHYGFTVRGLHRLQLETLSDNVAMIQAAKRCGFALEGTLRGAAWAHGKFADEVVLGLLADRWEGG</sequence>
<evidence type="ECO:0000259" key="1">
    <source>
        <dbReference type="PROSITE" id="PS51186"/>
    </source>
</evidence>
<dbReference type="EMBL" id="JBHTBJ010000011">
    <property type="protein sequence ID" value="MFC7275756.1"/>
    <property type="molecule type" value="Genomic_DNA"/>
</dbReference>
<dbReference type="PROSITE" id="PS51186">
    <property type="entry name" value="GNAT"/>
    <property type="match status" value="1"/>
</dbReference>
<dbReference type="GO" id="GO:0016746">
    <property type="term" value="F:acyltransferase activity"/>
    <property type="evidence" value="ECO:0007669"/>
    <property type="project" value="UniProtKB-KW"/>
</dbReference>
<dbReference type="InterPro" id="IPR016181">
    <property type="entry name" value="Acyl_CoA_acyltransferase"/>
</dbReference>
<evidence type="ECO:0000313" key="2">
    <source>
        <dbReference type="EMBL" id="MFC7275756.1"/>
    </source>
</evidence>
<proteinExistence type="predicted"/>
<comment type="caution">
    <text evidence="2">The sequence shown here is derived from an EMBL/GenBank/DDBJ whole genome shotgun (WGS) entry which is preliminary data.</text>
</comment>